<sequence length="95" mass="11025">MDFVITISQLFWFVLVALISHVFDFIPKNKGRNWITILVLLLRIYWSIFWLGIGVQATLILVAFEMITVFIAAIYTATTGDARVNYKISEYFSKK</sequence>
<keyword evidence="1" id="KW-1133">Transmembrane helix</keyword>
<keyword evidence="1" id="KW-0472">Membrane</keyword>
<dbReference type="RefSeq" id="WP_036066342.1">
    <property type="nucleotide sequence ID" value="NZ_AODD01000011.1"/>
</dbReference>
<comment type="caution">
    <text evidence="2">The sequence shown here is derived from an EMBL/GenBank/DDBJ whole genome shotgun (WGS) entry which is preliminary data.</text>
</comment>
<dbReference type="STRING" id="1265819.PGRAN_08664"/>
<keyword evidence="3" id="KW-1185">Reference proteome</keyword>
<reference evidence="2 3" key="1">
    <citation type="journal article" date="2014" name="Int. J. Syst. Evol. Microbiol.">
        <title>Listeria floridensis sp. nov., Listeria aquatica sp. nov., Listeria cornellensis sp. nov., Listeria riparia sp. nov. and Listeria grandensis sp. nov., from agricultural and natural environments.</title>
        <authorList>
            <person name="den Bakker H.C."/>
            <person name="Warchocki S."/>
            <person name="Wright E.M."/>
            <person name="Allred A.F."/>
            <person name="Ahlstrom C."/>
            <person name="Manuel C.S."/>
            <person name="Stasiewicz M.J."/>
            <person name="Burrell A."/>
            <person name="Roof S."/>
            <person name="Strawn L."/>
            <person name="Fortes E.D."/>
            <person name="Nightingale K.K."/>
            <person name="Kephart D."/>
            <person name="Wiedmann M."/>
        </authorList>
    </citation>
    <scope>NUCLEOTIDE SEQUENCE [LARGE SCALE GENOMIC DNA]</scope>
    <source>
        <strain evidence="3">FSL F6-971</strain>
    </source>
</reference>
<dbReference type="AlphaFoldDB" id="W7BF30"/>
<name>W7BF30_9LIST</name>
<proteinExistence type="predicted"/>
<accession>W7BF30</accession>
<dbReference type="PATRIC" id="fig|1265819.5.peg.1726"/>
<feature type="transmembrane region" description="Helical" evidence="1">
    <location>
        <begin position="6"/>
        <end position="26"/>
    </location>
</feature>
<gene>
    <name evidence="2" type="ORF">PGRAN_08664</name>
</gene>
<evidence type="ECO:0000313" key="2">
    <source>
        <dbReference type="EMBL" id="EUJ23420.1"/>
    </source>
</evidence>
<dbReference type="Proteomes" id="UP000019253">
    <property type="component" value="Unassembled WGS sequence"/>
</dbReference>
<organism evidence="2 3">
    <name type="scientific">Listeria grandensis FSL F6-0971</name>
    <dbReference type="NCBI Taxonomy" id="1265819"/>
    <lineage>
        <taxon>Bacteria</taxon>
        <taxon>Bacillati</taxon>
        <taxon>Bacillota</taxon>
        <taxon>Bacilli</taxon>
        <taxon>Bacillales</taxon>
        <taxon>Listeriaceae</taxon>
        <taxon>Listeria</taxon>
    </lineage>
</organism>
<keyword evidence="1" id="KW-0812">Transmembrane</keyword>
<feature type="transmembrane region" description="Helical" evidence="1">
    <location>
        <begin position="33"/>
        <end position="53"/>
    </location>
</feature>
<evidence type="ECO:0000256" key="1">
    <source>
        <dbReference type="SAM" id="Phobius"/>
    </source>
</evidence>
<dbReference type="EMBL" id="AODD01000011">
    <property type="protein sequence ID" value="EUJ23420.1"/>
    <property type="molecule type" value="Genomic_DNA"/>
</dbReference>
<evidence type="ECO:0000313" key="3">
    <source>
        <dbReference type="Proteomes" id="UP000019253"/>
    </source>
</evidence>
<protein>
    <submittedName>
        <fullName evidence="2">Uncharacterized protein</fullName>
    </submittedName>
</protein>
<feature type="transmembrane region" description="Helical" evidence="1">
    <location>
        <begin position="59"/>
        <end position="78"/>
    </location>
</feature>